<dbReference type="InterPro" id="IPR050546">
    <property type="entry name" value="Glycosyl_Hydrlase_16"/>
</dbReference>
<name>A0A8J1TGT8_OWEFU</name>
<dbReference type="SUPFAM" id="SSF49899">
    <property type="entry name" value="Concanavalin A-like lectins/glucanases"/>
    <property type="match status" value="1"/>
</dbReference>
<dbReference type="GO" id="GO:0045087">
    <property type="term" value="P:innate immune response"/>
    <property type="evidence" value="ECO:0007669"/>
    <property type="project" value="UniProtKB-KW"/>
</dbReference>
<dbReference type="GO" id="GO:0030246">
    <property type="term" value="F:carbohydrate binding"/>
    <property type="evidence" value="ECO:0007669"/>
    <property type="project" value="InterPro"/>
</dbReference>
<sequence length="482" mass="55425">MFSIVFILQILIIHVLVVGCARITESRVQVLPALITLLEPKGVRFLVEDPAPGTSLIEFHYSINTPLLDVDAGRWNYDVRAKTGMKSAYQHIIAVSIKYSVSRDVWVHENRNVLLNPGDIVYYWLNALVDDLAYRLLEQRYIIPGDGRPVQQNQSPCDDNLRLMLDEKFSTFDLNTWQHEVTANGGGNREFQVYTPEQGNVYVRDKTLFIKPTLTSDRFDEDFVKYGTMDVASIWGRCTSNYSNGCLKQGDGRNIVSPIMSGKIRTKLSFRYGRIEVVSKMPRGDWIWPAIWMMPQKNEYGHWPRSGEIDICESRGNVDYGGIGVHTVGSTLHWGTDYHSDRMRMTHGHKKLQGLSFGEKFVKYTLDWDALGIRVYYDGELVLNASTPKNGYYRYGYLPFNPWENSANDAPFDKEFYLILNVAVGGNNYFPDGVPNSRKPWENKSRFAPGDFWKKKNDWYATWKGEDAAMQIKSVKIWKRVD</sequence>
<dbReference type="Pfam" id="PF00722">
    <property type="entry name" value="Glyco_hydro_16"/>
    <property type="match status" value="1"/>
</dbReference>
<dbReference type="InterPro" id="IPR031756">
    <property type="entry name" value="BGBP_N"/>
</dbReference>
<dbReference type="Gene3D" id="2.60.120.200">
    <property type="match status" value="1"/>
</dbReference>
<comment type="similarity">
    <text evidence="2">Belongs to the insect beta-1,3-glucan binding protein family.</text>
</comment>
<evidence type="ECO:0000256" key="2">
    <source>
        <dbReference type="ARBA" id="ARBA00008781"/>
    </source>
</evidence>
<accession>A0A8J1TGT8</accession>
<dbReference type="Gene3D" id="2.60.40.2140">
    <property type="entry name" value="Beta-1,3-glucan-recognition protein, N-terminal domain"/>
    <property type="match status" value="1"/>
</dbReference>
<keyword evidence="3" id="KW-0399">Innate immunity</keyword>
<keyword evidence="4" id="KW-0391">Immunity</keyword>
<dbReference type="GO" id="GO:0005975">
    <property type="term" value="P:carbohydrate metabolic process"/>
    <property type="evidence" value="ECO:0007669"/>
    <property type="project" value="InterPro"/>
</dbReference>
<reference evidence="5" key="1">
    <citation type="submission" date="2022-03" db="EMBL/GenBank/DDBJ databases">
        <authorList>
            <person name="Martin C."/>
        </authorList>
    </citation>
    <scope>NUCLEOTIDE SEQUENCE</scope>
</reference>
<dbReference type="InterPro" id="IPR000757">
    <property type="entry name" value="Beta-glucanase-like"/>
</dbReference>
<evidence type="ECO:0000313" key="5">
    <source>
        <dbReference type="EMBL" id="CAH1777180.1"/>
    </source>
</evidence>
<protein>
    <submittedName>
        <fullName evidence="5">Uncharacterized protein</fullName>
    </submittedName>
</protein>
<dbReference type="PROSITE" id="PS51969">
    <property type="entry name" value="CBM39"/>
    <property type="match status" value="1"/>
</dbReference>
<dbReference type="PANTHER" id="PTHR10963">
    <property type="entry name" value="GLYCOSYL HYDROLASE-RELATED"/>
    <property type="match status" value="1"/>
</dbReference>
<evidence type="ECO:0000256" key="1">
    <source>
        <dbReference type="ARBA" id="ARBA00006865"/>
    </source>
</evidence>
<evidence type="ECO:0000256" key="4">
    <source>
        <dbReference type="ARBA" id="ARBA00022859"/>
    </source>
</evidence>
<gene>
    <name evidence="5" type="ORF">OFUS_LOCUS4252</name>
</gene>
<dbReference type="PANTHER" id="PTHR10963:SF55">
    <property type="entry name" value="GLYCOSIDE HYDROLASE FAMILY 16 PROTEIN"/>
    <property type="match status" value="1"/>
</dbReference>
<dbReference type="OrthoDB" id="6053070at2759"/>
<comment type="caution">
    <text evidence="5">The sequence shown here is derived from an EMBL/GenBank/DDBJ whole genome shotgun (WGS) entry which is preliminary data.</text>
</comment>
<comment type="similarity">
    <text evidence="1">Belongs to the glycosyl hydrolase 16 family.</text>
</comment>
<dbReference type="GO" id="GO:0004553">
    <property type="term" value="F:hydrolase activity, hydrolyzing O-glycosyl compounds"/>
    <property type="evidence" value="ECO:0007669"/>
    <property type="project" value="InterPro"/>
</dbReference>
<keyword evidence="6" id="KW-1185">Reference proteome</keyword>
<evidence type="ECO:0000256" key="3">
    <source>
        <dbReference type="ARBA" id="ARBA00022588"/>
    </source>
</evidence>
<dbReference type="Pfam" id="PF15886">
    <property type="entry name" value="CBM39"/>
    <property type="match status" value="1"/>
</dbReference>
<dbReference type="InterPro" id="IPR013320">
    <property type="entry name" value="ConA-like_dom_sf"/>
</dbReference>
<dbReference type="PROSITE" id="PS51762">
    <property type="entry name" value="GH16_2"/>
    <property type="match status" value="1"/>
</dbReference>
<dbReference type="InterPro" id="IPR043030">
    <property type="entry name" value="BGBP_N_sf"/>
</dbReference>
<evidence type="ECO:0000313" key="6">
    <source>
        <dbReference type="Proteomes" id="UP000749559"/>
    </source>
</evidence>
<dbReference type="Proteomes" id="UP000749559">
    <property type="component" value="Unassembled WGS sequence"/>
</dbReference>
<organism evidence="5 6">
    <name type="scientific">Owenia fusiformis</name>
    <name type="common">Polychaete worm</name>
    <dbReference type="NCBI Taxonomy" id="6347"/>
    <lineage>
        <taxon>Eukaryota</taxon>
        <taxon>Metazoa</taxon>
        <taxon>Spiralia</taxon>
        <taxon>Lophotrochozoa</taxon>
        <taxon>Annelida</taxon>
        <taxon>Polychaeta</taxon>
        <taxon>Sedentaria</taxon>
        <taxon>Canalipalpata</taxon>
        <taxon>Sabellida</taxon>
        <taxon>Oweniida</taxon>
        <taxon>Oweniidae</taxon>
        <taxon>Owenia</taxon>
    </lineage>
</organism>
<dbReference type="AlphaFoldDB" id="A0A8J1TGT8"/>
<proteinExistence type="inferred from homology"/>
<dbReference type="EMBL" id="CAIIXF020000002">
    <property type="protein sequence ID" value="CAH1777180.1"/>
    <property type="molecule type" value="Genomic_DNA"/>
</dbReference>